<accession>A0A9D7XLU2</accession>
<evidence type="ECO:0000256" key="1">
    <source>
        <dbReference type="SAM" id="SignalP"/>
    </source>
</evidence>
<reference evidence="2" key="1">
    <citation type="submission" date="2020-10" db="EMBL/GenBank/DDBJ databases">
        <title>Connecting structure to function with the recovery of over 1000 high-quality activated sludge metagenome-assembled genomes encoding full-length rRNA genes using long-read sequencing.</title>
        <authorList>
            <person name="Singleton C.M."/>
            <person name="Petriglieri F."/>
            <person name="Kristensen J.M."/>
            <person name="Kirkegaard R.H."/>
            <person name="Michaelsen T.Y."/>
            <person name="Andersen M.H."/>
            <person name="Karst S.M."/>
            <person name="Dueholm M.S."/>
            <person name="Nielsen P.H."/>
            <person name="Albertsen M."/>
        </authorList>
    </citation>
    <scope>NUCLEOTIDE SEQUENCE</scope>
    <source>
        <strain evidence="2">Skiv_18-Q3-R9-52_MAXAC.067</strain>
    </source>
</reference>
<name>A0A9D7XLU2_9BACT</name>
<keyword evidence="1" id="KW-0732">Signal</keyword>
<feature type="signal peptide" evidence="1">
    <location>
        <begin position="1"/>
        <end position="19"/>
    </location>
</feature>
<dbReference type="Proteomes" id="UP000886657">
    <property type="component" value="Unassembled WGS sequence"/>
</dbReference>
<protein>
    <submittedName>
        <fullName evidence="2">Uncharacterized protein</fullName>
    </submittedName>
</protein>
<feature type="chain" id="PRO_5039524147" evidence="1">
    <location>
        <begin position="20"/>
        <end position="170"/>
    </location>
</feature>
<dbReference type="AlphaFoldDB" id="A0A9D7XLU2"/>
<evidence type="ECO:0000313" key="2">
    <source>
        <dbReference type="EMBL" id="MBK9796850.1"/>
    </source>
</evidence>
<sequence>MNLRKSAAMVLLLAVPMLAQVTARQGTPADLKQSEFASPMVLELPLDKLKVPELGNVYALTDQDKFVCEDVSIPVILIRKSINRSKQVELNIKTTVYVRPSFDRKVTIHYSIVMGPNALKARTVQDISAKERQNRSDSSTLVLSGEEFDGLFKGEHPGKLKLVMTVEPDR</sequence>
<organism evidence="2 3">
    <name type="scientific">Candidatus Geothrix skivensis</name>
    <dbReference type="NCBI Taxonomy" id="2954439"/>
    <lineage>
        <taxon>Bacteria</taxon>
        <taxon>Pseudomonadati</taxon>
        <taxon>Acidobacteriota</taxon>
        <taxon>Holophagae</taxon>
        <taxon>Holophagales</taxon>
        <taxon>Holophagaceae</taxon>
        <taxon>Geothrix</taxon>
    </lineage>
</organism>
<gene>
    <name evidence="2" type="ORF">IPP58_10200</name>
</gene>
<evidence type="ECO:0000313" key="3">
    <source>
        <dbReference type="Proteomes" id="UP000886657"/>
    </source>
</evidence>
<comment type="caution">
    <text evidence="2">The sequence shown here is derived from an EMBL/GenBank/DDBJ whole genome shotgun (WGS) entry which is preliminary data.</text>
</comment>
<dbReference type="EMBL" id="JADKIO010000008">
    <property type="protein sequence ID" value="MBK9796850.1"/>
    <property type="molecule type" value="Genomic_DNA"/>
</dbReference>
<proteinExistence type="predicted"/>